<dbReference type="EMBL" id="WMJZ01000023">
    <property type="protein sequence ID" value="MTH47723.1"/>
    <property type="molecule type" value="Genomic_DNA"/>
</dbReference>
<dbReference type="OrthoDB" id="6447548at2"/>
<accession>A0A6L6ISF3</accession>
<protein>
    <submittedName>
        <fullName evidence="1">DNA utilization protein HofM</fullName>
    </submittedName>
</protein>
<organism evidence="1 2">
    <name type="scientific">Intestinirhabdus alba</name>
    <dbReference type="NCBI Taxonomy" id="2899544"/>
    <lineage>
        <taxon>Bacteria</taxon>
        <taxon>Pseudomonadati</taxon>
        <taxon>Pseudomonadota</taxon>
        <taxon>Gammaproteobacteria</taxon>
        <taxon>Enterobacterales</taxon>
        <taxon>Enterobacteriaceae</taxon>
        <taxon>Intestinirhabdus</taxon>
    </lineage>
</organism>
<dbReference type="RefSeq" id="WP_155109255.1">
    <property type="nucleotide sequence ID" value="NZ_WMJZ01000023.1"/>
</dbReference>
<name>A0A6L6ISF3_9ENTR</name>
<sequence>MAFRFWKIGLHIQQHVALAVAVTKLATGWQLQRWWRLPLTPGVIDDGYIRDPELLTRTLRPWSRELPRRHRLHLSFPTGRTVQKSLPRPSMALREREQSAWLGGTLARELNMESDALRFDYGDDALAPAFNVTAVQSREIATLLTLAQTLNLRVAAVTPDACALQRLLPYLPSEQRCLVWRDEAQWLWATRYAWGRRAAGTLDDATALAAQLSLPPEAIAFSRPDDFDPWRAVSVRQPPVPDGGHAFAVALGLALGEVQI</sequence>
<proteinExistence type="predicted"/>
<dbReference type="SUPFAM" id="SSF53067">
    <property type="entry name" value="Actin-like ATPase domain"/>
    <property type="match status" value="1"/>
</dbReference>
<gene>
    <name evidence="1" type="ORF">GJV78_15935</name>
</gene>
<reference evidence="1 2" key="1">
    <citation type="submission" date="2019-11" db="EMBL/GenBank/DDBJ databases">
        <title>Escherichia alba sp. nov. isolated from the gut of plastic-eating superworms Zophobas atratus.</title>
        <authorList>
            <person name="Yang Y."/>
        </authorList>
    </citation>
    <scope>NUCLEOTIDE SEQUENCE [LARGE SCALE GENOMIC DNA]</scope>
    <source>
        <strain evidence="2">BIT-B35</strain>
    </source>
</reference>
<dbReference type="InterPro" id="IPR043129">
    <property type="entry name" value="ATPase_NBD"/>
</dbReference>
<keyword evidence="2" id="KW-1185">Reference proteome</keyword>
<evidence type="ECO:0000313" key="1">
    <source>
        <dbReference type="EMBL" id="MTH47723.1"/>
    </source>
</evidence>
<dbReference type="Proteomes" id="UP000477739">
    <property type="component" value="Unassembled WGS sequence"/>
</dbReference>
<dbReference type="AlphaFoldDB" id="A0A6L6ISF3"/>
<comment type="caution">
    <text evidence="1">The sequence shown here is derived from an EMBL/GenBank/DDBJ whole genome shotgun (WGS) entry which is preliminary data.</text>
</comment>
<evidence type="ECO:0000313" key="2">
    <source>
        <dbReference type="Proteomes" id="UP000477739"/>
    </source>
</evidence>
<dbReference type="Gene3D" id="3.30.420.380">
    <property type="match status" value="1"/>
</dbReference>